<comment type="subunit">
    <text evidence="7">Part of a complex composed of FtsB, FtsL and FtsQ.</text>
</comment>
<evidence type="ECO:0000256" key="7">
    <source>
        <dbReference type="HAMAP-Rule" id="MF_00599"/>
    </source>
</evidence>
<gene>
    <name evidence="7 9" type="primary">ftsB</name>
    <name evidence="9" type="ORF">LMG3458_00347</name>
</gene>
<dbReference type="GO" id="GO:0030428">
    <property type="term" value="C:cell septum"/>
    <property type="evidence" value="ECO:0007669"/>
    <property type="project" value="TreeGrafter"/>
</dbReference>
<organism evidence="9 10">
    <name type="scientific">Achromobacter deleyi</name>
    <dbReference type="NCBI Taxonomy" id="1353891"/>
    <lineage>
        <taxon>Bacteria</taxon>
        <taxon>Pseudomonadati</taxon>
        <taxon>Pseudomonadota</taxon>
        <taxon>Betaproteobacteria</taxon>
        <taxon>Burkholderiales</taxon>
        <taxon>Alcaligenaceae</taxon>
        <taxon>Achromobacter</taxon>
    </lineage>
</organism>
<dbReference type="PANTHER" id="PTHR37485:SF1">
    <property type="entry name" value="CELL DIVISION PROTEIN FTSB"/>
    <property type="match status" value="1"/>
</dbReference>
<keyword evidence="7" id="KW-0997">Cell inner membrane</keyword>
<dbReference type="HAMAP" id="MF_00599">
    <property type="entry name" value="FtsB"/>
    <property type="match status" value="1"/>
</dbReference>
<dbReference type="RefSeq" id="WP_175191070.1">
    <property type="nucleotide sequence ID" value="NZ_CADIJO010000001.1"/>
</dbReference>
<dbReference type="GO" id="GO:0043093">
    <property type="term" value="P:FtsZ-dependent cytokinesis"/>
    <property type="evidence" value="ECO:0007669"/>
    <property type="project" value="UniProtKB-UniRule"/>
</dbReference>
<evidence type="ECO:0000256" key="1">
    <source>
        <dbReference type="ARBA" id="ARBA00022475"/>
    </source>
</evidence>
<reference evidence="9 10" key="1">
    <citation type="submission" date="2020-04" db="EMBL/GenBank/DDBJ databases">
        <authorList>
            <person name="De Canck E."/>
        </authorList>
    </citation>
    <scope>NUCLEOTIDE SEQUENCE [LARGE SCALE GENOMIC DNA]</scope>
    <source>
        <strain evidence="9 10">LMG 3458</strain>
    </source>
</reference>
<accession>A0A6S6Z3Z9</accession>
<comment type="similarity">
    <text evidence="7">Belongs to the FtsB family.</text>
</comment>
<sequence>MRLLFLVLFVLLGLIQYPLWLGKGGWFKVWDLQRQVSAQRETNEGLRARNAALEAEVRDLENGSGAIEERARGELGMMRDGEVFVHILPQNTQPPAGGASLATDAATKPATATRASAPAGAARPAAAKPATPRPATTQPAAARPGNAKPANTPPARQQ</sequence>
<evidence type="ECO:0000313" key="10">
    <source>
        <dbReference type="Proteomes" id="UP000494111"/>
    </source>
</evidence>
<feature type="topological domain" description="Cytoplasmic" evidence="7">
    <location>
        <begin position="1"/>
        <end position="3"/>
    </location>
</feature>
<keyword evidence="5 7" id="KW-0472">Membrane</keyword>
<feature type="coiled-coil region" evidence="7">
    <location>
        <begin position="36"/>
        <end position="70"/>
    </location>
</feature>
<comment type="subcellular location">
    <subcellularLocation>
        <location evidence="7">Cell inner membrane</location>
        <topology evidence="7">Single-pass type II membrane protein</topology>
    </subcellularLocation>
    <text evidence="7">Localizes to the division septum.</text>
</comment>
<keyword evidence="7" id="KW-0175">Coiled coil</keyword>
<evidence type="ECO:0000256" key="2">
    <source>
        <dbReference type="ARBA" id="ARBA00022618"/>
    </source>
</evidence>
<keyword evidence="1 7" id="KW-1003">Cell membrane</keyword>
<evidence type="ECO:0000256" key="8">
    <source>
        <dbReference type="SAM" id="MobiDB-lite"/>
    </source>
</evidence>
<evidence type="ECO:0000256" key="5">
    <source>
        <dbReference type="ARBA" id="ARBA00023136"/>
    </source>
</evidence>
<dbReference type="GO" id="GO:0032153">
    <property type="term" value="C:cell division site"/>
    <property type="evidence" value="ECO:0007669"/>
    <property type="project" value="UniProtKB-UniRule"/>
</dbReference>
<feature type="compositionally biased region" description="Low complexity" evidence="8">
    <location>
        <begin position="102"/>
        <end position="144"/>
    </location>
</feature>
<feature type="topological domain" description="Periplasmic" evidence="7">
    <location>
        <begin position="22"/>
        <end position="158"/>
    </location>
</feature>
<proteinExistence type="inferred from homology"/>
<name>A0A6S6Z3Z9_9BURK</name>
<dbReference type="PANTHER" id="PTHR37485">
    <property type="entry name" value="CELL DIVISION PROTEIN FTSB"/>
    <property type="match status" value="1"/>
</dbReference>
<dbReference type="AlphaFoldDB" id="A0A6S6Z3Z9"/>
<keyword evidence="6 7" id="KW-0131">Cell cycle</keyword>
<dbReference type="InterPro" id="IPR007060">
    <property type="entry name" value="FtsL/DivIC"/>
</dbReference>
<keyword evidence="3 7" id="KW-0812">Transmembrane</keyword>
<keyword evidence="2 7" id="KW-0132">Cell division</keyword>
<dbReference type="GO" id="GO:0005886">
    <property type="term" value="C:plasma membrane"/>
    <property type="evidence" value="ECO:0007669"/>
    <property type="project" value="UniProtKB-SubCell"/>
</dbReference>
<keyword evidence="4 7" id="KW-1133">Transmembrane helix</keyword>
<comment type="function">
    <text evidence="7">Essential cell division protein. May link together the upstream cell division proteins, which are predominantly cytoplasmic, with the downstream cell division proteins, which are predominantly periplasmic.</text>
</comment>
<evidence type="ECO:0000256" key="4">
    <source>
        <dbReference type="ARBA" id="ARBA00022989"/>
    </source>
</evidence>
<dbReference type="Proteomes" id="UP000494111">
    <property type="component" value="Unassembled WGS sequence"/>
</dbReference>
<dbReference type="NCBIfam" id="NF002058">
    <property type="entry name" value="PRK00888.1"/>
    <property type="match status" value="1"/>
</dbReference>
<evidence type="ECO:0000256" key="6">
    <source>
        <dbReference type="ARBA" id="ARBA00023306"/>
    </source>
</evidence>
<dbReference type="Pfam" id="PF04977">
    <property type="entry name" value="DivIC"/>
    <property type="match status" value="1"/>
</dbReference>
<protein>
    <recommendedName>
        <fullName evidence="7">Cell division protein FtsB</fullName>
    </recommendedName>
</protein>
<dbReference type="InterPro" id="IPR023081">
    <property type="entry name" value="Cell_div_FtsB"/>
</dbReference>
<evidence type="ECO:0000256" key="3">
    <source>
        <dbReference type="ARBA" id="ARBA00022692"/>
    </source>
</evidence>
<dbReference type="EMBL" id="CADIJO010000001">
    <property type="protein sequence ID" value="CAB3656474.1"/>
    <property type="molecule type" value="Genomic_DNA"/>
</dbReference>
<evidence type="ECO:0000313" key="9">
    <source>
        <dbReference type="EMBL" id="CAB3656474.1"/>
    </source>
</evidence>
<feature type="region of interest" description="Disordered" evidence="8">
    <location>
        <begin position="88"/>
        <end position="158"/>
    </location>
</feature>